<dbReference type="KEGG" id="kfv:AS188_09545"/>
<sequence>MTIAITGATGQLGRLVLSALLRLDVPREQLVAAGRSREKLRSLRELELTTARIDYGDPASLDAAFDGADTVLLISSSEVGSRVDQHRNAVEAAVRAGAGRLVYTSALGADRGKLLLADEHLATEELVTGSGLPWTIVRNGWYTENFEPAVHYAAETGFVLSNAGGGRVASATREDYAEGIAAVLAQDGHAWQTYELSGDTAWDHDELAATLTRVLGREVVHRRLSPEQHLAALEESGVDEATARFLVALDANIEDGALDLVTGDLSRLIGRPTTALEQALRTIAGDSYV</sequence>
<dbReference type="Pfam" id="PF13460">
    <property type="entry name" value="NAD_binding_10"/>
    <property type="match status" value="1"/>
</dbReference>
<dbReference type="SUPFAM" id="SSF51735">
    <property type="entry name" value="NAD(P)-binding Rossmann-fold domains"/>
    <property type="match status" value="1"/>
</dbReference>
<gene>
    <name evidence="2" type="ORF">AS188_09545</name>
    <name evidence="3" type="ORF">KFL01_28450</name>
</gene>
<reference evidence="2 4" key="1">
    <citation type="submission" date="2015-11" db="EMBL/GenBank/DDBJ databases">
        <title>Complete Genome Sequence of Kocuria flava strain HO-9041.</title>
        <authorList>
            <person name="Zhou M."/>
            <person name="Dai J."/>
        </authorList>
    </citation>
    <scope>NUCLEOTIDE SEQUENCE [LARGE SCALE GENOMIC DNA]</scope>
    <source>
        <strain evidence="2 4">HO-9041</strain>
    </source>
</reference>
<dbReference type="AlphaFoldDB" id="A0A0U3GA14"/>
<evidence type="ECO:0000313" key="4">
    <source>
        <dbReference type="Proteomes" id="UP000057181"/>
    </source>
</evidence>
<reference evidence="3 5" key="2">
    <citation type="submission" date="2019-07" db="EMBL/GenBank/DDBJ databases">
        <title>Whole genome shotgun sequence of Kocuria flava NBRC 107626.</title>
        <authorList>
            <person name="Hosoyama A."/>
            <person name="Uohara A."/>
            <person name="Ohji S."/>
            <person name="Ichikawa N."/>
        </authorList>
    </citation>
    <scope>NUCLEOTIDE SEQUENCE [LARGE SCALE GENOMIC DNA]</scope>
    <source>
        <strain evidence="3 5">NBRC 107626</strain>
    </source>
</reference>
<proteinExistence type="predicted"/>
<accession>A0A0U3GA14</accession>
<protein>
    <submittedName>
        <fullName evidence="2">NAD(P)-dependent oxidoreductase</fullName>
    </submittedName>
</protein>
<evidence type="ECO:0000313" key="3">
    <source>
        <dbReference type="EMBL" id="GEO93539.1"/>
    </source>
</evidence>
<name>A0A0U3GA14_9MICC</name>
<feature type="domain" description="NAD(P)-binding" evidence="1">
    <location>
        <begin position="7"/>
        <end position="186"/>
    </location>
</feature>
<dbReference type="InterPro" id="IPR052718">
    <property type="entry name" value="NmrA-type_oxidoreductase"/>
</dbReference>
<dbReference type="CDD" id="cd05269">
    <property type="entry name" value="TMR_SDR_a"/>
    <property type="match status" value="1"/>
</dbReference>
<evidence type="ECO:0000259" key="1">
    <source>
        <dbReference type="Pfam" id="PF13460"/>
    </source>
</evidence>
<dbReference type="EMBL" id="BJZR01000130">
    <property type="protein sequence ID" value="GEO93539.1"/>
    <property type="molecule type" value="Genomic_DNA"/>
</dbReference>
<dbReference type="PANTHER" id="PTHR47129:SF1">
    <property type="entry name" value="NMRA-LIKE DOMAIN-CONTAINING PROTEIN"/>
    <property type="match status" value="1"/>
</dbReference>
<dbReference type="InterPro" id="IPR016040">
    <property type="entry name" value="NAD(P)-bd_dom"/>
</dbReference>
<evidence type="ECO:0000313" key="2">
    <source>
        <dbReference type="EMBL" id="ALU39947.1"/>
    </source>
</evidence>
<organism evidence="2 4">
    <name type="scientific">Kocuria flava</name>
    <dbReference type="NCBI Taxonomy" id="446860"/>
    <lineage>
        <taxon>Bacteria</taxon>
        <taxon>Bacillati</taxon>
        <taxon>Actinomycetota</taxon>
        <taxon>Actinomycetes</taxon>
        <taxon>Micrococcales</taxon>
        <taxon>Micrococcaceae</taxon>
        <taxon>Kocuria</taxon>
    </lineage>
</organism>
<dbReference type="Gene3D" id="3.90.25.10">
    <property type="entry name" value="UDP-galactose 4-epimerase, domain 1"/>
    <property type="match status" value="1"/>
</dbReference>
<dbReference type="PANTHER" id="PTHR47129">
    <property type="entry name" value="QUINONE OXIDOREDUCTASE 2"/>
    <property type="match status" value="1"/>
</dbReference>
<dbReference type="STRING" id="446860.AS188_09545"/>
<dbReference type="Proteomes" id="UP000321155">
    <property type="component" value="Unassembled WGS sequence"/>
</dbReference>
<dbReference type="Gene3D" id="3.40.50.720">
    <property type="entry name" value="NAD(P)-binding Rossmann-like Domain"/>
    <property type="match status" value="1"/>
</dbReference>
<dbReference type="RefSeq" id="WP_058858653.1">
    <property type="nucleotide sequence ID" value="NZ_BJZR01000130.1"/>
</dbReference>
<dbReference type="OrthoDB" id="5510591at2"/>
<evidence type="ECO:0000313" key="5">
    <source>
        <dbReference type="Proteomes" id="UP000321155"/>
    </source>
</evidence>
<keyword evidence="5" id="KW-1185">Reference proteome</keyword>
<dbReference type="InterPro" id="IPR036291">
    <property type="entry name" value="NAD(P)-bd_dom_sf"/>
</dbReference>
<dbReference type="Proteomes" id="UP000057181">
    <property type="component" value="Chromosome"/>
</dbReference>
<dbReference type="EMBL" id="CP013254">
    <property type="protein sequence ID" value="ALU39947.1"/>
    <property type="molecule type" value="Genomic_DNA"/>
</dbReference>